<comment type="caution">
    <text evidence="2">The sequence shown here is derived from an EMBL/GenBank/DDBJ whole genome shotgun (WGS) entry which is preliminary data.</text>
</comment>
<proteinExistence type="predicted"/>
<gene>
    <name evidence="2" type="ORF">FALBO_13709</name>
</gene>
<reference evidence="2 3" key="1">
    <citation type="submission" date="2020-01" db="EMBL/GenBank/DDBJ databases">
        <title>Identification and distribution of gene clusters putatively required for synthesis of sphingolipid metabolism inhibitors in phylogenetically diverse species of the filamentous fungus Fusarium.</title>
        <authorList>
            <person name="Kim H.-S."/>
            <person name="Busman M."/>
            <person name="Brown D.W."/>
            <person name="Divon H."/>
            <person name="Uhlig S."/>
            <person name="Proctor R.H."/>
        </authorList>
    </citation>
    <scope>NUCLEOTIDE SEQUENCE [LARGE SCALE GENOMIC DNA]</scope>
    <source>
        <strain evidence="2 3">NRRL 20459</strain>
    </source>
</reference>
<name>A0A8H4L1K1_9HYPO</name>
<protein>
    <submittedName>
        <fullName evidence="2">Glycosyltransferase family 48</fullName>
    </submittedName>
</protein>
<sequence length="101" mass="11256">IIIIIISSKGGKGGKKHDYNQDEGSDEYDGNNSDYSKRGNYNSDDGNDNSDGDYNQYPGNYDEGRNYGHDGYRGAAHSVKYIEVDIDCKYGKKCSEWCCCA</sequence>
<organism evidence="2 3">
    <name type="scientific">Fusarium albosuccineum</name>
    <dbReference type="NCBI Taxonomy" id="1237068"/>
    <lineage>
        <taxon>Eukaryota</taxon>
        <taxon>Fungi</taxon>
        <taxon>Dikarya</taxon>
        <taxon>Ascomycota</taxon>
        <taxon>Pezizomycotina</taxon>
        <taxon>Sordariomycetes</taxon>
        <taxon>Hypocreomycetidae</taxon>
        <taxon>Hypocreales</taxon>
        <taxon>Nectriaceae</taxon>
        <taxon>Fusarium</taxon>
        <taxon>Fusarium decemcellulare species complex</taxon>
    </lineage>
</organism>
<dbReference type="Proteomes" id="UP000554235">
    <property type="component" value="Unassembled WGS sequence"/>
</dbReference>
<feature type="region of interest" description="Disordered" evidence="1">
    <location>
        <begin position="6"/>
        <end position="66"/>
    </location>
</feature>
<dbReference type="AlphaFoldDB" id="A0A8H4L1K1"/>
<evidence type="ECO:0000313" key="3">
    <source>
        <dbReference type="Proteomes" id="UP000554235"/>
    </source>
</evidence>
<evidence type="ECO:0000256" key="1">
    <source>
        <dbReference type="SAM" id="MobiDB-lite"/>
    </source>
</evidence>
<dbReference type="EMBL" id="JAADYS010002150">
    <property type="protein sequence ID" value="KAF4459534.1"/>
    <property type="molecule type" value="Genomic_DNA"/>
</dbReference>
<accession>A0A8H4L1K1</accession>
<dbReference type="GO" id="GO:0016740">
    <property type="term" value="F:transferase activity"/>
    <property type="evidence" value="ECO:0007669"/>
    <property type="project" value="UniProtKB-KW"/>
</dbReference>
<keyword evidence="2" id="KW-0808">Transferase</keyword>
<evidence type="ECO:0000313" key="2">
    <source>
        <dbReference type="EMBL" id="KAF4459534.1"/>
    </source>
</evidence>
<keyword evidence="3" id="KW-1185">Reference proteome</keyword>
<feature type="non-terminal residue" evidence="2">
    <location>
        <position position="1"/>
    </location>
</feature>